<feature type="transmembrane region" description="Helical" evidence="12">
    <location>
        <begin position="292"/>
        <end position="309"/>
    </location>
</feature>
<feature type="compositionally biased region" description="Low complexity" evidence="13">
    <location>
        <begin position="1"/>
        <end position="14"/>
    </location>
</feature>
<evidence type="ECO:0000256" key="10">
    <source>
        <dbReference type="ARBA" id="ARBA00023136"/>
    </source>
</evidence>
<evidence type="ECO:0000256" key="11">
    <source>
        <dbReference type="ARBA" id="ARBA00024708"/>
    </source>
</evidence>
<evidence type="ECO:0000256" key="1">
    <source>
        <dbReference type="ARBA" id="ARBA00004477"/>
    </source>
</evidence>
<feature type="transmembrane region" description="Helical" evidence="12">
    <location>
        <begin position="224"/>
        <end position="246"/>
    </location>
</feature>
<dbReference type="OrthoDB" id="416834at2759"/>
<comment type="similarity">
    <text evidence="3">Belongs to the glycosyltransferase 22 family. PIGB subfamily.</text>
</comment>
<keyword evidence="15" id="KW-1185">Reference proteome</keyword>
<comment type="function">
    <text evidence="11">Mannosyltransferase involved in glycosylphosphatidylinositol-anchor biosynthesis. Transfers the third mannose to Man2-GlcN-acyl-PI during GPI precursor assembly.</text>
</comment>
<feature type="region of interest" description="Disordered" evidence="13">
    <location>
        <begin position="1"/>
        <end position="24"/>
    </location>
</feature>
<evidence type="ECO:0000256" key="5">
    <source>
        <dbReference type="ARBA" id="ARBA00022676"/>
    </source>
</evidence>
<dbReference type="InterPro" id="IPR005599">
    <property type="entry name" value="GPI_mannosylTrfase"/>
</dbReference>
<evidence type="ECO:0000256" key="13">
    <source>
        <dbReference type="SAM" id="MobiDB-lite"/>
    </source>
</evidence>
<evidence type="ECO:0000256" key="7">
    <source>
        <dbReference type="ARBA" id="ARBA00022692"/>
    </source>
</evidence>
<dbReference type="GO" id="GO:0006506">
    <property type="term" value="P:GPI anchor biosynthetic process"/>
    <property type="evidence" value="ECO:0007669"/>
    <property type="project" value="UniProtKB-UniPathway"/>
</dbReference>
<keyword evidence="6" id="KW-0808">Transferase</keyword>
<accession>A0A8H7IXT6</accession>
<reference evidence="14" key="2">
    <citation type="submission" date="2020-09" db="EMBL/GenBank/DDBJ databases">
        <title>Reference genome assembly for Australian Ascochyta lentis isolate Al4.</title>
        <authorList>
            <person name="Lee R.C."/>
            <person name="Farfan-Caceres L.M."/>
            <person name="Debler J.W."/>
            <person name="Williams A.H."/>
            <person name="Henares B.M."/>
        </authorList>
    </citation>
    <scope>NUCLEOTIDE SEQUENCE</scope>
    <source>
        <strain evidence="14">Al4</strain>
    </source>
</reference>
<keyword evidence="8 12" id="KW-0256">Endoplasmic reticulum</keyword>
<keyword evidence="4" id="KW-0337">GPI-anchor biosynthesis</keyword>
<feature type="transmembrane region" description="Helical" evidence="12">
    <location>
        <begin position="258"/>
        <end position="280"/>
    </location>
</feature>
<dbReference type="GO" id="GO:0000026">
    <property type="term" value="F:alpha-1,2-mannosyltransferase activity"/>
    <property type="evidence" value="ECO:0007669"/>
    <property type="project" value="TreeGrafter"/>
</dbReference>
<feature type="transmembrane region" description="Helical" evidence="12">
    <location>
        <begin position="393"/>
        <end position="413"/>
    </location>
</feature>
<dbReference type="PANTHER" id="PTHR22760">
    <property type="entry name" value="GLYCOSYLTRANSFERASE"/>
    <property type="match status" value="1"/>
</dbReference>
<keyword evidence="9 12" id="KW-1133">Transmembrane helix</keyword>
<gene>
    <name evidence="14" type="ORF">EKO04_008176</name>
</gene>
<reference evidence="14" key="1">
    <citation type="submission" date="2018-12" db="EMBL/GenBank/DDBJ databases">
        <authorList>
            <person name="Syme R.A."/>
            <person name="Farfan-Caceres L."/>
            <person name="Lichtenzveig J."/>
        </authorList>
    </citation>
    <scope>NUCLEOTIDE SEQUENCE</scope>
    <source>
        <strain evidence="14">Al4</strain>
    </source>
</reference>
<dbReference type="Proteomes" id="UP000651452">
    <property type="component" value="Unassembled WGS sequence"/>
</dbReference>
<comment type="pathway">
    <text evidence="2">Glycolipid biosynthesis; glycosylphosphatidylinositol-anchor biosynthesis.</text>
</comment>
<dbReference type="EMBL" id="RZGK01000015">
    <property type="protein sequence ID" value="KAF9693526.1"/>
    <property type="molecule type" value="Genomic_DNA"/>
</dbReference>
<evidence type="ECO:0000256" key="12">
    <source>
        <dbReference type="RuleBase" id="RU363075"/>
    </source>
</evidence>
<proteinExistence type="inferred from homology"/>
<keyword evidence="10 12" id="KW-0472">Membrane</keyword>
<dbReference type="AlphaFoldDB" id="A0A8H7IXT6"/>
<dbReference type="EC" id="2.4.1.-" evidence="12"/>
<evidence type="ECO:0000256" key="2">
    <source>
        <dbReference type="ARBA" id="ARBA00004687"/>
    </source>
</evidence>
<dbReference type="Pfam" id="PF03901">
    <property type="entry name" value="Glyco_transf_22"/>
    <property type="match status" value="1"/>
</dbReference>
<comment type="caution">
    <text evidence="14">The sequence shown here is derived from an EMBL/GenBank/DDBJ whole genome shotgun (WGS) entry which is preliminary data.</text>
</comment>
<dbReference type="PANTHER" id="PTHR22760:SF4">
    <property type="entry name" value="GPI MANNOSYLTRANSFERASE 3"/>
    <property type="match status" value="1"/>
</dbReference>
<feature type="transmembrane region" description="Helical" evidence="12">
    <location>
        <begin position="321"/>
        <end position="340"/>
    </location>
</feature>
<dbReference type="UniPathway" id="UPA00196"/>
<evidence type="ECO:0000313" key="15">
    <source>
        <dbReference type="Proteomes" id="UP000651452"/>
    </source>
</evidence>
<comment type="subcellular location">
    <subcellularLocation>
        <location evidence="1 12">Endoplasmic reticulum membrane</location>
        <topology evidence="1 12">Multi-pass membrane protein</topology>
    </subcellularLocation>
</comment>
<name>A0A8H7IXT6_9PLEO</name>
<evidence type="ECO:0000313" key="14">
    <source>
        <dbReference type="EMBL" id="KAF9693526.1"/>
    </source>
</evidence>
<evidence type="ECO:0000256" key="8">
    <source>
        <dbReference type="ARBA" id="ARBA00022824"/>
    </source>
</evidence>
<evidence type="ECO:0000256" key="9">
    <source>
        <dbReference type="ARBA" id="ARBA00022989"/>
    </source>
</evidence>
<sequence length="623" mass="69327">MPSASDSADATTASPTPPARPSTSYRDSLLRVFALLLAFRIVNALTLRTFFQPDEFFQSLEPAWRLALGGASNAWITWEWNTQLRSSLHPALFAAAYRVAAQLASICGLSLPVKAELLLATPKVVQAVSAALLDCYTWQLAEKVYGRGSRTALTTLAISVCSPWQWFCSTRTLSNCLETTLTAIAVYHWPWRWSALAEDGKTVKEDKSSIAAQGNLGFGLQLRLSLLLAAFACILRPTNILIWLPISISTLWQVSKRLRYVLVREIALCGSAVLACSILSDRLYYGAWTLPPLRFLYFNIAQSLAVFYGTNRPDYYLTEGLPLLLTTALPFAVVGLYQLFFGSSSTTASTKGSSNSEANVSPAMARGILSRLGWTCVTMTITLSLISHKEVRFLYPILPFLHVISAGPLASFLPTRASLSRKATVGLLLAINIAVAGYVSQVHQRGVIDVLHYIRHKHEVRNSLTSNTPPSSLSNTTVGFLMPCHSTPWRSHLVYPEITAWALTCEPPLNVPLAERASYLDEADEFYINPGPQRWLRDNMESVQTITAGGSRSGQFWSQHDPKFKVKYRRPWPQNLVFFEALEGEMKTALGESRYRECWRGFNSHFHDDSRRVGDVVVWCLDE</sequence>
<keyword evidence="7 12" id="KW-0812">Transmembrane</keyword>
<organism evidence="14 15">
    <name type="scientific">Ascochyta lentis</name>
    <dbReference type="NCBI Taxonomy" id="205686"/>
    <lineage>
        <taxon>Eukaryota</taxon>
        <taxon>Fungi</taxon>
        <taxon>Dikarya</taxon>
        <taxon>Ascomycota</taxon>
        <taxon>Pezizomycotina</taxon>
        <taxon>Dothideomycetes</taxon>
        <taxon>Pleosporomycetidae</taxon>
        <taxon>Pleosporales</taxon>
        <taxon>Pleosporineae</taxon>
        <taxon>Didymellaceae</taxon>
        <taxon>Ascochyta</taxon>
    </lineage>
</organism>
<dbReference type="GO" id="GO:0005789">
    <property type="term" value="C:endoplasmic reticulum membrane"/>
    <property type="evidence" value="ECO:0007669"/>
    <property type="project" value="UniProtKB-SubCell"/>
</dbReference>
<evidence type="ECO:0000256" key="4">
    <source>
        <dbReference type="ARBA" id="ARBA00022502"/>
    </source>
</evidence>
<feature type="transmembrane region" description="Helical" evidence="12">
    <location>
        <begin position="419"/>
        <end position="439"/>
    </location>
</feature>
<evidence type="ECO:0000256" key="3">
    <source>
        <dbReference type="ARBA" id="ARBA00006065"/>
    </source>
</evidence>
<keyword evidence="5 12" id="KW-0328">Glycosyltransferase</keyword>
<protein>
    <recommendedName>
        <fullName evidence="12">Mannosyltransferase</fullName>
        <ecNumber evidence="12">2.4.1.-</ecNumber>
    </recommendedName>
</protein>
<evidence type="ECO:0000256" key="6">
    <source>
        <dbReference type="ARBA" id="ARBA00022679"/>
    </source>
</evidence>